<evidence type="ECO:0000313" key="7">
    <source>
        <dbReference type="EMBL" id="QJE02972.1"/>
    </source>
</evidence>
<sequence length="444" mass="45602">MTPTNAGGAARRRHPLAAAAAGTAAILVLAACAWIVLAWPRADFVPSRSPQAWAPSADNVARGAYLARAGGCLACHTARGGAAYAGGRAIDTPFGRLYGPNLTPDPHTGIGAWSADDFWHALHDGVAPGGRLLYPAFPYTHYTRVTRDDADALFAWLRSLAPVRRPNRAHELRFPYDSRLALAGWRLLYFRPGVQAARTDRPAAWNRGAYLVEGLGHCGACHAGRNALGAAGANLWGGPMAGSGWYAPALAGHGATGAAPGAAGELVQLLRSGVSAHGAVSGPMAEVVGDSLQYLSAADLHAMAAYLRTVPAAPAAPMPAPTRAPSDAVSQAGARLYDRHCAACHGGDGRGATDTNGAPAYPPLAGNRTLAAAPPVNAIRAVLHGGFPPATAGNPRPYGMPPFGPVLDDAEVAAVLSYARASWGNAAAPVTAAEVDRQRPVPLD</sequence>
<feature type="binding site" description="covalent" evidence="4">
    <location>
        <position position="72"/>
    </location>
    <ligand>
        <name>heme c</name>
        <dbReference type="ChEBI" id="CHEBI:61717"/>
        <label>1</label>
    </ligand>
</feature>
<feature type="binding site" description="covalent" evidence="4">
    <location>
        <position position="341"/>
    </location>
    <ligand>
        <name>heme c</name>
        <dbReference type="ChEBI" id="CHEBI:61717"/>
        <label>3</label>
    </ligand>
</feature>
<feature type="binding site" description="axial binding residue" evidence="5">
    <location>
        <position position="222"/>
    </location>
    <ligand>
        <name>heme c</name>
        <dbReference type="ChEBI" id="CHEBI:61717"/>
        <label>2</label>
    </ligand>
    <ligandPart>
        <name>Fe</name>
        <dbReference type="ChEBI" id="CHEBI:18248"/>
    </ligandPart>
</feature>
<keyword evidence="8" id="KW-1185">Reference proteome</keyword>
<dbReference type="EMBL" id="CP051685">
    <property type="protein sequence ID" value="QJE02972.1"/>
    <property type="molecule type" value="Genomic_DNA"/>
</dbReference>
<evidence type="ECO:0000259" key="6">
    <source>
        <dbReference type="PROSITE" id="PS51007"/>
    </source>
</evidence>
<keyword evidence="3 5" id="KW-0408">Iron</keyword>
<dbReference type="KEGG" id="mfy:HH212_25765"/>
<dbReference type="PANTHER" id="PTHR35008:SF4">
    <property type="entry name" value="BLL4482 PROTEIN"/>
    <property type="match status" value="1"/>
</dbReference>
<organism evidence="7 8">
    <name type="scientific">Massilia forsythiae</name>
    <dbReference type="NCBI Taxonomy" id="2728020"/>
    <lineage>
        <taxon>Bacteria</taxon>
        <taxon>Pseudomonadati</taxon>
        <taxon>Pseudomonadota</taxon>
        <taxon>Betaproteobacteria</taxon>
        <taxon>Burkholderiales</taxon>
        <taxon>Oxalobacteraceae</taxon>
        <taxon>Telluria group</taxon>
        <taxon>Massilia</taxon>
    </lineage>
</organism>
<dbReference type="Proteomes" id="UP000502415">
    <property type="component" value="Chromosome"/>
</dbReference>
<gene>
    <name evidence="7" type="ORF">HH212_25765</name>
</gene>
<dbReference type="GO" id="GO:0020037">
    <property type="term" value="F:heme binding"/>
    <property type="evidence" value="ECO:0007669"/>
    <property type="project" value="InterPro"/>
</dbReference>
<feature type="binding site" description="covalent" evidence="4">
    <location>
        <position position="75"/>
    </location>
    <ligand>
        <name>heme c</name>
        <dbReference type="ChEBI" id="CHEBI:61717"/>
        <label>1</label>
    </ligand>
</feature>
<evidence type="ECO:0000256" key="1">
    <source>
        <dbReference type="ARBA" id="ARBA00022617"/>
    </source>
</evidence>
<dbReference type="GO" id="GO:0016614">
    <property type="term" value="F:oxidoreductase activity, acting on CH-OH group of donors"/>
    <property type="evidence" value="ECO:0007669"/>
    <property type="project" value="InterPro"/>
</dbReference>
<feature type="binding site" description="axial binding residue" evidence="5">
    <location>
        <position position="345"/>
    </location>
    <ligand>
        <name>heme c</name>
        <dbReference type="ChEBI" id="CHEBI:61717"/>
        <label>3</label>
    </ligand>
    <ligandPart>
        <name>Fe</name>
        <dbReference type="ChEBI" id="CHEBI:18248"/>
    </ligandPart>
</feature>
<feature type="binding site" description="covalent" evidence="4">
    <location>
        <position position="344"/>
    </location>
    <ligand>
        <name>heme c</name>
        <dbReference type="ChEBI" id="CHEBI:61717"/>
        <label>3</label>
    </ligand>
</feature>
<dbReference type="InterPro" id="IPR009056">
    <property type="entry name" value="Cyt_c-like_dom"/>
</dbReference>
<evidence type="ECO:0000256" key="2">
    <source>
        <dbReference type="ARBA" id="ARBA00022723"/>
    </source>
</evidence>
<proteinExistence type="predicted"/>
<dbReference type="Pfam" id="PF00034">
    <property type="entry name" value="Cytochrom_C"/>
    <property type="match status" value="3"/>
</dbReference>
<dbReference type="InterPro" id="IPR036909">
    <property type="entry name" value="Cyt_c-like_dom_sf"/>
</dbReference>
<dbReference type="InterPro" id="IPR051459">
    <property type="entry name" value="Cytochrome_c-type_DH"/>
</dbReference>
<keyword evidence="1 4" id="KW-0349">Heme</keyword>
<feature type="binding site" description="covalent" evidence="4">
    <location>
        <position position="218"/>
    </location>
    <ligand>
        <name>heme c</name>
        <dbReference type="ChEBI" id="CHEBI:61717"/>
        <label>2</label>
    </ligand>
</feature>
<keyword evidence="2 5" id="KW-0479">Metal-binding</keyword>
<dbReference type="PANTHER" id="PTHR35008">
    <property type="entry name" value="BLL4482 PROTEIN-RELATED"/>
    <property type="match status" value="1"/>
</dbReference>
<dbReference type="PIRSF" id="PIRSF000018">
    <property type="entry name" value="Mb_ADH_cyt_c"/>
    <property type="match status" value="1"/>
</dbReference>
<dbReference type="PROSITE" id="PS51007">
    <property type="entry name" value="CYTC"/>
    <property type="match status" value="3"/>
</dbReference>
<dbReference type="GO" id="GO:0005506">
    <property type="term" value="F:iron ion binding"/>
    <property type="evidence" value="ECO:0007669"/>
    <property type="project" value="InterPro"/>
</dbReference>
<dbReference type="AlphaFoldDB" id="A0A7Z2W0T3"/>
<dbReference type="SUPFAM" id="SSF46626">
    <property type="entry name" value="Cytochrome c"/>
    <property type="match status" value="3"/>
</dbReference>
<dbReference type="RefSeq" id="WP_170205053.1">
    <property type="nucleotide sequence ID" value="NZ_CP051685.1"/>
</dbReference>
<evidence type="ECO:0000256" key="4">
    <source>
        <dbReference type="PIRSR" id="PIRSR000018-50"/>
    </source>
</evidence>
<feature type="domain" description="Cytochrome c" evidence="6">
    <location>
        <begin position="203"/>
        <end position="311"/>
    </location>
</feature>
<dbReference type="Gene3D" id="1.10.760.10">
    <property type="entry name" value="Cytochrome c-like domain"/>
    <property type="match status" value="2"/>
</dbReference>
<feature type="binding site" description="covalent" evidence="4">
    <location>
        <position position="221"/>
    </location>
    <ligand>
        <name>heme c</name>
        <dbReference type="ChEBI" id="CHEBI:61717"/>
        <label>2</label>
    </ligand>
</feature>
<feature type="domain" description="Cytochrome c" evidence="6">
    <location>
        <begin position="328"/>
        <end position="423"/>
    </location>
</feature>
<feature type="domain" description="Cytochrome c" evidence="6">
    <location>
        <begin position="58"/>
        <end position="161"/>
    </location>
</feature>
<evidence type="ECO:0000256" key="5">
    <source>
        <dbReference type="PIRSR" id="PIRSR000018-51"/>
    </source>
</evidence>
<feature type="binding site" description="axial binding residue" evidence="5">
    <location>
        <position position="76"/>
    </location>
    <ligand>
        <name>heme c</name>
        <dbReference type="ChEBI" id="CHEBI:61717"/>
        <label>1</label>
    </ligand>
    <ligandPart>
        <name>Fe</name>
        <dbReference type="ChEBI" id="CHEBI:18248"/>
    </ligandPart>
</feature>
<dbReference type="GO" id="GO:0016020">
    <property type="term" value="C:membrane"/>
    <property type="evidence" value="ECO:0007669"/>
    <property type="project" value="InterPro"/>
</dbReference>
<protein>
    <submittedName>
        <fullName evidence="7">Cytochrome c</fullName>
    </submittedName>
</protein>
<accession>A0A7Z2W0T3</accession>
<dbReference type="GO" id="GO:0009055">
    <property type="term" value="F:electron transfer activity"/>
    <property type="evidence" value="ECO:0007669"/>
    <property type="project" value="InterPro"/>
</dbReference>
<evidence type="ECO:0000256" key="3">
    <source>
        <dbReference type="ARBA" id="ARBA00023004"/>
    </source>
</evidence>
<comment type="cofactor">
    <cofactor evidence="4">
        <name>heme c</name>
        <dbReference type="ChEBI" id="CHEBI:61717"/>
    </cofactor>
    <text evidence="4">Binds 3 heme c groups covalently per subunit.</text>
</comment>
<reference evidence="7 8" key="1">
    <citation type="submission" date="2020-04" db="EMBL/GenBank/DDBJ databases">
        <title>Genome sequencing of novel species.</title>
        <authorList>
            <person name="Heo J."/>
            <person name="Kim S.-J."/>
            <person name="Kim J.-S."/>
            <person name="Hong S.-B."/>
            <person name="Kwon S.-W."/>
        </authorList>
    </citation>
    <scope>NUCLEOTIDE SEQUENCE [LARGE SCALE GENOMIC DNA]</scope>
    <source>
        <strain evidence="7 8">GN2-R2</strain>
    </source>
</reference>
<evidence type="ECO:0000313" key="8">
    <source>
        <dbReference type="Proteomes" id="UP000502415"/>
    </source>
</evidence>
<dbReference type="InterPro" id="IPR014353">
    <property type="entry name" value="Membr-bd_ADH_cyt_c"/>
</dbReference>
<name>A0A7Z2W0T3_9BURK</name>